<comment type="caution">
    <text evidence="2">The sequence shown here is derived from an EMBL/GenBank/DDBJ whole genome shotgun (WGS) entry which is preliminary data.</text>
</comment>
<name>A0A0K9GY64_9BACI</name>
<proteinExistence type="predicted"/>
<accession>A0A0K9GY64</accession>
<dbReference type="Pfam" id="PF13021">
    <property type="entry name" value="DUF3885"/>
    <property type="match status" value="1"/>
</dbReference>
<dbReference type="InterPro" id="IPR024976">
    <property type="entry name" value="DUF3885"/>
</dbReference>
<sequence length="226" mass="27066">MIKILNSFLDNDFEGLILRPSLFYSWINSIRFEISHPRIPHYEKENLEQTFQRAITLFNKVFGEKDEILFVTDVHSTSNDLFLQRKPLNVYLKYIKDQQRLYKLQYQLLPSVFEDEDAQFVTHHFVLPCKKNEIKYAPLLKAISYEDFAHPSTILKNNPQSGYDIYFVNLSKKIIFHLYDDRGCDVLAADKETIRFLYEECNDWILDYDREEIDLLFREKIISMLN</sequence>
<protein>
    <recommendedName>
        <fullName evidence="1">DUF3885 domain-containing protein</fullName>
    </recommendedName>
</protein>
<reference evidence="3" key="1">
    <citation type="submission" date="2015-07" db="EMBL/GenBank/DDBJ databases">
        <title>Genome sequencing project for genomic taxonomy and phylogenomics of Bacillus-like bacteria.</title>
        <authorList>
            <person name="Liu B."/>
            <person name="Wang J."/>
            <person name="Zhu Y."/>
            <person name="Liu G."/>
            <person name="Chen Q."/>
            <person name="Chen Z."/>
            <person name="Lan J."/>
            <person name="Che J."/>
            <person name="Ge C."/>
            <person name="Shi H."/>
            <person name="Pan Z."/>
            <person name="Liu X."/>
        </authorList>
    </citation>
    <scope>NUCLEOTIDE SEQUENCE [LARGE SCALE GENOMIC DNA]</scope>
    <source>
        <strain evidence="3">FJAT-27997</strain>
    </source>
</reference>
<feature type="domain" description="DUF3885" evidence="1">
    <location>
        <begin position="5"/>
        <end position="209"/>
    </location>
</feature>
<evidence type="ECO:0000313" key="2">
    <source>
        <dbReference type="EMBL" id="KMY51598.1"/>
    </source>
</evidence>
<dbReference type="STRING" id="1679170.AC625_20305"/>
<organism evidence="2 3">
    <name type="scientific">Peribacillus loiseleuriae</name>
    <dbReference type="NCBI Taxonomy" id="1679170"/>
    <lineage>
        <taxon>Bacteria</taxon>
        <taxon>Bacillati</taxon>
        <taxon>Bacillota</taxon>
        <taxon>Bacilli</taxon>
        <taxon>Bacillales</taxon>
        <taxon>Bacillaceae</taxon>
        <taxon>Peribacillus</taxon>
    </lineage>
</organism>
<gene>
    <name evidence="2" type="ORF">AC625_20305</name>
</gene>
<dbReference type="RefSeq" id="WP_049682950.1">
    <property type="nucleotide sequence ID" value="NZ_LFZW01000001.1"/>
</dbReference>
<dbReference type="Proteomes" id="UP000037146">
    <property type="component" value="Unassembled WGS sequence"/>
</dbReference>
<dbReference type="OrthoDB" id="72213at2"/>
<dbReference type="EMBL" id="LFZW01000001">
    <property type="protein sequence ID" value="KMY51598.1"/>
    <property type="molecule type" value="Genomic_DNA"/>
</dbReference>
<evidence type="ECO:0000313" key="3">
    <source>
        <dbReference type="Proteomes" id="UP000037146"/>
    </source>
</evidence>
<evidence type="ECO:0000259" key="1">
    <source>
        <dbReference type="Pfam" id="PF13021"/>
    </source>
</evidence>
<dbReference type="PATRIC" id="fig|1679170.3.peg.4606"/>
<dbReference type="AlphaFoldDB" id="A0A0K9GY64"/>
<keyword evidence="3" id="KW-1185">Reference proteome</keyword>